<evidence type="ECO:0000313" key="2">
    <source>
        <dbReference type="Proteomes" id="UP001292094"/>
    </source>
</evidence>
<dbReference type="Proteomes" id="UP001292094">
    <property type="component" value="Unassembled WGS sequence"/>
</dbReference>
<protein>
    <submittedName>
        <fullName evidence="1">Uncharacterized protein</fullName>
    </submittedName>
</protein>
<dbReference type="AlphaFoldDB" id="A0AAE1NCZ1"/>
<organism evidence="1 2">
    <name type="scientific">Petrolisthes manimaculis</name>
    <dbReference type="NCBI Taxonomy" id="1843537"/>
    <lineage>
        <taxon>Eukaryota</taxon>
        <taxon>Metazoa</taxon>
        <taxon>Ecdysozoa</taxon>
        <taxon>Arthropoda</taxon>
        <taxon>Crustacea</taxon>
        <taxon>Multicrustacea</taxon>
        <taxon>Malacostraca</taxon>
        <taxon>Eumalacostraca</taxon>
        <taxon>Eucarida</taxon>
        <taxon>Decapoda</taxon>
        <taxon>Pleocyemata</taxon>
        <taxon>Anomura</taxon>
        <taxon>Galatheoidea</taxon>
        <taxon>Porcellanidae</taxon>
        <taxon>Petrolisthes</taxon>
    </lineage>
</organism>
<sequence length="55" mass="6328">MHVGTFTPNLPPGFKHRPEMTKLKWHQKTRPNFPAVSGSHAPLAWKQRIRRGAVE</sequence>
<comment type="caution">
    <text evidence="1">The sequence shown here is derived from an EMBL/GenBank/DDBJ whole genome shotgun (WGS) entry which is preliminary data.</text>
</comment>
<feature type="non-terminal residue" evidence="1">
    <location>
        <position position="55"/>
    </location>
</feature>
<gene>
    <name evidence="1" type="ORF">Pmani_040037</name>
</gene>
<accession>A0AAE1NCZ1</accession>
<proteinExistence type="predicted"/>
<dbReference type="EMBL" id="JAWZYT010007256">
    <property type="protein sequence ID" value="KAK4286874.1"/>
    <property type="molecule type" value="Genomic_DNA"/>
</dbReference>
<keyword evidence="2" id="KW-1185">Reference proteome</keyword>
<evidence type="ECO:0000313" key="1">
    <source>
        <dbReference type="EMBL" id="KAK4286874.1"/>
    </source>
</evidence>
<name>A0AAE1NCZ1_9EUCA</name>
<reference evidence="1" key="1">
    <citation type="submission" date="2023-11" db="EMBL/GenBank/DDBJ databases">
        <title>Genome assemblies of two species of porcelain crab, Petrolisthes cinctipes and Petrolisthes manimaculis (Anomura: Porcellanidae).</title>
        <authorList>
            <person name="Angst P."/>
        </authorList>
    </citation>
    <scope>NUCLEOTIDE SEQUENCE</scope>
    <source>
        <strain evidence="1">PB745_02</strain>
        <tissue evidence="1">Gill</tissue>
    </source>
</reference>